<keyword evidence="5" id="KW-0805">Transcription regulation</keyword>
<evidence type="ECO:0000256" key="8">
    <source>
        <dbReference type="ARBA" id="ARBA00023242"/>
    </source>
</evidence>
<keyword evidence="3" id="KW-0863">Zinc-finger</keyword>
<evidence type="ECO:0000256" key="3">
    <source>
        <dbReference type="ARBA" id="ARBA00022771"/>
    </source>
</evidence>
<dbReference type="Gene3D" id="3.30.890.10">
    <property type="entry name" value="Methyl-cpg-binding Protein 2, Chain A"/>
    <property type="match status" value="1"/>
</dbReference>
<feature type="compositionally biased region" description="Pro residues" evidence="9">
    <location>
        <begin position="316"/>
        <end position="325"/>
    </location>
</feature>
<keyword evidence="7" id="KW-0804">Transcription</keyword>
<protein>
    <recommendedName>
        <fullName evidence="14">MBD domain-containing protein</fullName>
    </recommendedName>
</protein>
<accession>A0A1Z5RAU7</accession>
<dbReference type="CDD" id="cd01396">
    <property type="entry name" value="MeCP2_MBD"/>
    <property type="match status" value="1"/>
</dbReference>
<dbReference type="OrthoDB" id="615025at2759"/>
<evidence type="ECO:0000256" key="4">
    <source>
        <dbReference type="ARBA" id="ARBA00022833"/>
    </source>
</evidence>
<feature type="region of interest" description="Disordered" evidence="9">
    <location>
        <begin position="1"/>
        <end position="77"/>
    </location>
</feature>
<dbReference type="STRING" id="4558.A0A1Z5RAU7"/>
<dbReference type="Pfam" id="PF07496">
    <property type="entry name" value="zf-CW"/>
    <property type="match status" value="1"/>
</dbReference>
<dbReference type="PROSITE" id="PS51050">
    <property type="entry name" value="ZF_CW"/>
    <property type="match status" value="1"/>
</dbReference>
<dbReference type="InterPro" id="IPR011124">
    <property type="entry name" value="Znf_CW"/>
</dbReference>
<organism evidence="12 13">
    <name type="scientific">Sorghum bicolor</name>
    <name type="common">Sorghum</name>
    <name type="synonym">Sorghum vulgare</name>
    <dbReference type="NCBI Taxonomy" id="4558"/>
    <lineage>
        <taxon>Eukaryota</taxon>
        <taxon>Viridiplantae</taxon>
        <taxon>Streptophyta</taxon>
        <taxon>Embryophyta</taxon>
        <taxon>Tracheophyta</taxon>
        <taxon>Spermatophyta</taxon>
        <taxon>Magnoliopsida</taxon>
        <taxon>Liliopsida</taxon>
        <taxon>Poales</taxon>
        <taxon>Poaceae</taxon>
        <taxon>PACMAD clade</taxon>
        <taxon>Panicoideae</taxon>
        <taxon>Andropogonodae</taxon>
        <taxon>Andropogoneae</taxon>
        <taxon>Sorghinae</taxon>
        <taxon>Sorghum</taxon>
    </lineage>
</organism>
<evidence type="ECO:0000313" key="13">
    <source>
        <dbReference type="Proteomes" id="UP000000768"/>
    </source>
</evidence>
<evidence type="ECO:0000256" key="9">
    <source>
        <dbReference type="SAM" id="MobiDB-lite"/>
    </source>
</evidence>
<dbReference type="InterPro" id="IPR016177">
    <property type="entry name" value="DNA-bd_dom_sf"/>
</dbReference>
<evidence type="ECO:0000313" key="12">
    <source>
        <dbReference type="EMBL" id="OQU80882.1"/>
    </source>
</evidence>
<evidence type="ECO:0000256" key="1">
    <source>
        <dbReference type="ARBA" id="ARBA00004123"/>
    </source>
</evidence>
<evidence type="ECO:0000256" key="7">
    <source>
        <dbReference type="ARBA" id="ARBA00023163"/>
    </source>
</evidence>
<dbReference type="GO" id="GO:0003677">
    <property type="term" value="F:DNA binding"/>
    <property type="evidence" value="ECO:0007669"/>
    <property type="project" value="UniProtKB-KW"/>
</dbReference>
<name>A0A1Z5RAU7_SORBI</name>
<reference evidence="12 13" key="1">
    <citation type="journal article" date="2009" name="Nature">
        <title>The Sorghum bicolor genome and the diversification of grasses.</title>
        <authorList>
            <person name="Paterson A.H."/>
            <person name="Bowers J.E."/>
            <person name="Bruggmann R."/>
            <person name="Dubchak I."/>
            <person name="Grimwood J."/>
            <person name="Gundlach H."/>
            <person name="Haberer G."/>
            <person name="Hellsten U."/>
            <person name="Mitros T."/>
            <person name="Poliakov A."/>
            <person name="Schmutz J."/>
            <person name="Spannagl M."/>
            <person name="Tang H."/>
            <person name="Wang X."/>
            <person name="Wicker T."/>
            <person name="Bharti A.K."/>
            <person name="Chapman J."/>
            <person name="Feltus F.A."/>
            <person name="Gowik U."/>
            <person name="Grigoriev I.V."/>
            <person name="Lyons E."/>
            <person name="Maher C.A."/>
            <person name="Martis M."/>
            <person name="Narechania A."/>
            <person name="Otillar R.P."/>
            <person name="Penning B.W."/>
            <person name="Salamov A.A."/>
            <person name="Wang Y."/>
            <person name="Zhang L."/>
            <person name="Carpita N.C."/>
            <person name="Freeling M."/>
            <person name="Gingle A.R."/>
            <person name="Hash C.T."/>
            <person name="Keller B."/>
            <person name="Klein P."/>
            <person name="Kresovich S."/>
            <person name="McCann M.C."/>
            <person name="Ming R."/>
            <person name="Peterson D.G."/>
            <person name="Mehboob-ur-Rahman"/>
            <person name="Ware D."/>
            <person name="Westhoff P."/>
            <person name="Mayer K.F."/>
            <person name="Messing J."/>
            <person name="Rokhsar D.S."/>
        </authorList>
    </citation>
    <scope>NUCLEOTIDE SEQUENCE [LARGE SCALE GENOMIC DNA]</scope>
    <source>
        <strain evidence="13">cv. BTx623</strain>
    </source>
</reference>
<evidence type="ECO:0000256" key="5">
    <source>
        <dbReference type="ARBA" id="ARBA00023015"/>
    </source>
</evidence>
<feature type="domain" description="CW-type" evidence="11">
    <location>
        <begin position="79"/>
        <end position="138"/>
    </location>
</feature>
<dbReference type="GO" id="GO:0008270">
    <property type="term" value="F:zinc ion binding"/>
    <property type="evidence" value="ECO:0007669"/>
    <property type="project" value="UniProtKB-KW"/>
</dbReference>
<dbReference type="Pfam" id="PF01429">
    <property type="entry name" value="MBD"/>
    <property type="match status" value="1"/>
</dbReference>
<evidence type="ECO:0000256" key="6">
    <source>
        <dbReference type="ARBA" id="ARBA00023125"/>
    </source>
</evidence>
<evidence type="ECO:0000259" key="11">
    <source>
        <dbReference type="PROSITE" id="PS51050"/>
    </source>
</evidence>
<proteinExistence type="predicted"/>
<dbReference type="InParanoid" id="A0A1Z5RAU7"/>
<feature type="compositionally biased region" description="Basic and acidic residues" evidence="9">
    <location>
        <begin position="47"/>
        <end position="59"/>
    </location>
</feature>
<dbReference type="GO" id="GO:0005634">
    <property type="term" value="C:nucleus"/>
    <property type="evidence" value="ECO:0007669"/>
    <property type="project" value="UniProtKB-SubCell"/>
</dbReference>
<dbReference type="Proteomes" id="UP000000768">
    <property type="component" value="Chromosome 7"/>
</dbReference>
<keyword evidence="8" id="KW-0539">Nucleus</keyword>
<dbReference type="EMBL" id="CM000766">
    <property type="protein sequence ID" value="OQU80882.1"/>
    <property type="molecule type" value="Genomic_DNA"/>
</dbReference>
<dbReference type="InterPro" id="IPR001739">
    <property type="entry name" value="Methyl_CpG_DNA-bd"/>
</dbReference>
<keyword evidence="4" id="KW-0862">Zinc</keyword>
<keyword evidence="6" id="KW-0238">DNA-binding</keyword>
<keyword evidence="2" id="KW-0479">Metal-binding</keyword>
<dbReference type="Gramene" id="OQU80882">
    <property type="protein sequence ID" value="OQU80882"/>
    <property type="gene ID" value="SORBI_3007G203900"/>
</dbReference>
<dbReference type="SUPFAM" id="SSF54171">
    <property type="entry name" value="DNA-binding domain"/>
    <property type="match status" value="1"/>
</dbReference>
<gene>
    <name evidence="12" type="ORF">SORBI_3007G203900</name>
</gene>
<evidence type="ECO:0000259" key="10">
    <source>
        <dbReference type="PROSITE" id="PS50982"/>
    </source>
</evidence>
<dbReference type="AlphaFoldDB" id="A0A1Z5RAU7"/>
<dbReference type="eggNOG" id="KOG4161">
    <property type="taxonomic scope" value="Eukaryota"/>
</dbReference>
<evidence type="ECO:0008006" key="14">
    <source>
        <dbReference type="Google" id="ProtNLM"/>
    </source>
</evidence>
<feature type="compositionally biased region" description="Polar residues" evidence="9">
    <location>
        <begin position="1"/>
        <end position="19"/>
    </location>
</feature>
<reference evidence="13" key="2">
    <citation type="journal article" date="2018" name="Plant J.">
        <title>The Sorghum bicolor reference genome: improved assembly, gene annotations, a transcriptome atlas, and signatures of genome organization.</title>
        <authorList>
            <person name="McCormick R.F."/>
            <person name="Truong S.K."/>
            <person name="Sreedasyam A."/>
            <person name="Jenkins J."/>
            <person name="Shu S."/>
            <person name="Sims D."/>
            <person name="Kennedy M."/>
            <person name="Amirebrahimi M."/>
            <person name="Weers B.D."/>
            <person name="McKinley B."/>
            <person name="Mattison A."/>
            <person name="Morishige D.T."/>
            <person name="Grimwood J."/>
            <person name="Schmutz J."/>
            <person name="Mullet J.E."/>
        </authorList>
    </citation>
    <scope>NUCLEOTIDE SEQUENCE [LARGE SCALE GENOMIC DNA]</scope>
    <source>
        <strain evidence="13">cv. BTx623</strain>
    </source>
</reference>
<dbReference type="PROSITE" id="PS50982">
    <property type="entry name" value="MBD"/>
    <property type="match status" value="1"/>
</dbReference>
<dbReference type="PANTHER" id="PTHR12396:SF30">
    <property type="entry name" value="MBD DOMAIN-CONTAINING PROTEIN"/>
    <property type="match status" value="1"/>
</dbReference>
<keyword evidence="13" id="KW-1185">Reference proteome</keyword>
<dbReference type="OMA" id="EHASEWK"/>
<evidence type="ECO:0000256" key="2">
    <source>
        <dbReference type="ARBA" id="ARBA00022723"/>
    </source>
</evidence>
<dbReference type="SMART" id="SM00391">
    <property type="entry name" value="MBD"/>
    <property type="match status" value="1"/>
</dbReference>
<feature type="domain" description="MBD" evidence="10">
    <location>
        <begin position="144"/>
        <end position="218"/>
    </location>
</feature>
<dbReference type="PANTHER" id="PTHR12396">
    <property type="entry name" value="METHYL-CPG BINDING PROTEIN, MBD"/>
    <property type="match status" value="1"/>
</dbReference>
<comment type="subcellular location">
    <subcellularLocation>
        <location evidence="1">Nucleus</location>
    </subcellularLocation>
</comment>
<feature type="region of interest" description="Disordered" evidence="9">
    <location>
        <begin position="300"/>
        <end position="325"/>
    </location>
</feature>
<sequence>MESKAENSMISPIENSVSPPSVKRQKTLSDKDSDQCDDASQQVVIYKNDKSDRGRDEQSGSHLPIVPAKPSKKQKRALGKQIGAFAAQCAKCQKWRLISTKEKYEEIREQALEDPFVCEKACEWKPDVTCDDPSDVSQDNGMLWAIDKPNIPRTPQEWERLVKIRGEGSTKFADVYYWSPTGTQLRSSKEVEKYLEEHPECAAQGVKLSHFSFQSPAPLQKDYVRKRSQTSQSVVTPTRSTMLLPPEEVVPGRLMSSLQPYRHFCPHPKHMASNMVQPISWEPPPVDGNLENNMLLVLYSGDRTQVAQSSSEPPEPKSPPPAPAA</sequence>